<keyword evidence="2" id="KW-1185">Reference proteome</keyword>
<organism evidence="1 2">
    <name type="scientific">Candidatus Manganitrophus noduliformans</name>
    <dbReference type="NCBI Taxonomy" id="2606439"/>
    <lineage>
        <taxon>Bacteria</taxon>
        <taxon>Pseudomonadati</taxon>
        <taxon>Nitrospirota</taxon>
        <taxon>Nitrospiria</taxon>
        <taxon>Candidatus Troglogloeales</taxon>
        <taxon>Candidatus Manganitrophaceae</taxon>
        <taxon>Candidatus Manganitrophus</taxon>
    </lineage>
</organism>
<dbReference type="AlphaFoldDB" id="A0A7X6DN20"/>
<accession>A0A7X6DN20</accession>
<dbReference type="EMBL" id="VTOW01000001">
    <property type="protein sequence ID" value="NKE70184.1"/>
    <property type="molecule type" value="Genomic_DNA"/>
</dbReference>
<evidence type="ECO:0000313" key="1">
    <source>
        <dbReference type="EMBL" id="NKE70184.1"/>
    </source>
</evidence>
<comment type="caution">
    <text evidence="1">The sequence shown here is derived from an EMBL/GenBank/DDBJ whole genome shotgun (WGS) entry which is preliminary data.</text>
</comment>
<gene>
    <name evidence="1" type="ORF">MNODULE_05430</name>
</gene>
<dbReference type="Proteomes" id="UP000534783">
    <property type="component" value="Unassembled WGS sequence"/>
</dbReference>
<sequence>MADIDWDRLQKQIKDLHWGEKIGGDIDAKYASLVADFTREKFQEWQEKLGPVVRDIIASNKDDPEAAAEALILIILQIVHHLAQHEVLFEYSEKLNAKMIEKIRVLDERTAVLFRILAAKGVLSENDLNPESNDL</sequence>
<dbReference type="RefSeq" id="WP_168058446.1">
    <property type="nucleotide sequence ID" value="NZ_VTOW01000001.1"/>
</dbReference>
<name>A0A7X6DN20_9BACT</name>
<proteinExistence type="predicted"/>
<reference evidence="1 2" key="1">
    <citation type="journal article" date="2020" name="Nature">
        <title>Bacterial chemolithoautotrophy via manganese oxidation.</title>
        <authorList>
            <person name="Yu H."/>
            <person name="Leadbetter J.R."/>
        </authorList>
    </citation>
    <scope>NUCLEOTIDE SEQUENCE [LARGE SCALE GENOMIC DNA]</scope>
    <source>
        <strain evidence="1 2">Mn-1</strain>
    </source>
</reference>
<evidence type="ECO:0000313" key="2">
    <source>
        <dbReference type="Proteomes" id="UP000534783"/>
    </source>
</evidence>
<protein>
    <submittedName>
        <fullName evidence="1">Uncharacterized protein</fullName>
    </submittedName>
</protein>